<accession>A0AAN8N293</accession>
<dbReference type="Gene3D" id="3.30.559.30">
    <property type="entry name" value="Nonribosomal peptide synthetase, condensation domain"/>
    <property type="match status" value="1"/>
</dbReference>
<dbReference type="SUPFAM" id="SSF52777">
    <property type="entry name" value="CoA-dependent acyltransferases"/>
    <property type="match status" value="1"/>
</dbReference>
<sequence length="477" mass="53507">MALQLTINTTASPVGWEAKGSRTWYRELDAMERLLYFFKHINPNLTQWTISICLKLPSSFQYSVEEIKAAWISLRLENPVIACTIENEGTGMQYQVLTKDELAEWAEETVHIDRSGRTSREMVVSTVRPKSSTLYFFPGPVREVAFHVRHELCDGVGLLIFANKFFQHLRKNRELGAHRNYSTDTIGDEIGRLPPPTISGMSSADLLSISPEMIETANRVVESYCDRTALSLKTRSGGIEKAIPSLPQGYVDHQFSKEESTAILNACRVNGITLAAAIWAAQAKTALQQSGKAAGHLTNFVPINLRAQDPSLISLENTIILAFTHLPVSKNSDFIDWAKHTQQTLARWRHDKDSIDIFKQVCKAMEEKVDAGVAYPAQFFLSNIGISDNYIEEPVEDVWINAMVSTASSGVFIVLTTHGKVRFTACYNRAFFDEGQIESYMEMVVGHLKKGLGLEGNSRKKILTSEYRVWPHPVCKL</sequence>
<evidence type="ECO:0000313" key="1">
    <source>
        <dbReference type="EMBL" id="KAK6497307.1"/>
    </source>
</evidence>
<gene>
    <name evidence="1" type="ORF">TWF506_004780</name>
</gene>
<name>A0AAN8N293_9PEZI</name>
<dbReference type="Gene3D" id="3.30.559.10">
    <property type="entry name" value="Chloramphenicol acetyltransferase-like domain"/>
    <property type="match status" value="1"/>
</dbReference>
<proteinExistence type="predicted"/>
<reference evidence="1 2" key="1">
    <citation type="submission" date="2019-10" db="EMBL/GenBank/DDBJ databases">
        <authorList>
            <person name="Palmer J.M."/>
        </authorList>
    </citation>
    <scope>NUCLEOTIDE SEQUENCE [LARGE SCALE GENOMIC DNA]</scope>
    <source>
        <strain evidence="1 2">TWF506</strain>
    </source>
</reference>
<evidence type="ECO:0000313" key="2">
    <source>
        <dbReference type="Proteomes" id="UP001307849"/>
    </source>
</evidence>
<comment type="caution">
    <text evidence="1">The sequence shown here is derived from an EMBL/GenBank/DDBJ whole genome shotgun (WGS) entry which is preliminary data.</text>
</comment>
<dbReference type="AlphaFoldDB" id="A0AAN8N293"/>
<dbReference type="PANTHER" id="PTHR42034:SF1">
    <property type="entry name" value="CONDENSATION DOMAIN-CONTAINING PROTEIN"/>
    <property type="match status" value="1"/>
</dbReference>
<dbReference type="InterPro" id="IPR023213">
    <property type="entry name" value="CAT-like_dom_sf"/>
</dbReference>
<organism evidence="1 2">
    <name type="scientific">Arthrobotrys conoides</name>
    <dbReference type="NCBI Taxonomy" id="74498"/>
    <lineage>
        <taxon>Eukaryota</taxon>
        <taxon>Fungi</taxon>
        <taxon>Dikarya</taxon>
        <taxon>Ascomycota</taxon>
        <taxon>Pezizomycotina</taxon>
        <taxon>Orbiliomycetes</taxon>
        <taxon>Orbiliales</taxon>
        <taxon>Orbiliaceae</taxon>
        <taxon>Arthrobotrys</taxon>
    </lineage>
</organism>
<dbReference type="EMBL" id="JAVHJM010000015">
    <property type="protein sequence ID" value="KAK6497307.1"/>
    <property type="molecule type" value="Genomic_DNA"/>
</dbReference>
<protein>
    <submittedName>
        <fullName evidence="1">Uncharacterized protein</fullName>
    </submittedName>
</protein>
<keyword evidence="2" id="KW-1185">Reference proteome</keyword>
<dbReference type="Proteomes" id="UP001307849">
    <property type="component" value="Unassembled WGS sequence"/>
</dbReference>
<dbReference type="PANTHER" id="PTHR42034">
    <property type="entry name" value="CHROMOSOME 7, WHOLE GENOME SHOTGUN SEQUENCE-RELATED"/>
    <property type="match status" value="1"/>
</dbReference>